<comment type="caution">
    <text evidence="2">The sequence shown here is derived from an EMBL/GenBank/DDBJ whole genome shotgun (WGS) entry which is preliminary data.</text>
</comment>
<gene>
    <name evidence="2" type="ORF">QO231_23645</name>
</gene>
<dbReference type="InterPro" id="IPR009003">
    <property type="entry name" value="Peptidase_S1_PA"/>
</dbReference>
<dbReference type="InterPro" id="IPR043504">
    <property type="entry name" value="Peptidase_S1_PA_chymotrypsin"/>
</dbReference>
<keyword evidence="2" id="KW-0645">Protease</keyword>
<dbReference type="Pfam" id="PF13365">
    <property type="entry name" value="Trypsin_2"/>
    <property type="match status" value="1"/>
</dbReference>
<proteinExistence type="predicted"/>
<keyword evidence="1" id="KW-0732">Signal</keyword>
<dbReference type="Proteomes" id="UP001255416">
    <property type="component" value="Unassembled WGS sequence"/>
</dbReference>
<keyword evidence="3" id="KW-1185">Reference proteome</keyword>
<feature type="chain" id="PRO_5046079333" evidence="1">
    <location>
        <begin position="23"/>
        <end position="476"/>
    </location>
</feature>
<dbReference type="GO" id="GO:0008233">
    <property type="term" value="F:peptidase activity"/>
    <property type="evidence" value="ECO:0007669"/>
    <property type="project" value="UniProtKB-KW"/>
</dbReference>
<dbReference type="EMBL" id="JASMWN010000032">
    <property type="protein sequence ID" value="MDU9006832.1"/>
    <property type="molecule type" value="Genomic_DNA"/>
</dbReference>
<organism evidence="2 3">
    <name type="scientific">Sedimentitalea todarodis</name>
    <dbReference type="NCBI Taxonomy" id="1631240"/>
    <lineage>
        <taxon>Bacteria</taxon>
        <taxon>Pseudomonadati</taxon>
        <taxon>Pseudomonadota</taxon>
        <taxon>Alphaproteobacteria</taxon>
        <taxon>Rhodobacterales</taxon>
        <taxon>Paracoccaceae</taxon>
        <taxon>Sedimentitalea</taxon>
    </lineage>
</organism>
<dbReference type="SUPFAM" id="SSF50494">
    <property type="entry name" value="Trypsin-like serine proteases"/>
    <property type="match status" value="1"/>
</dbReference>
<sequence>MKKLRKMIAFCAGLVLMYPIGAAADADRETAISSLVRIRCTFDDGSEMAATGFAWNDKMHVVTALHAVAGCEERLVKKENGKLTTADIESVSLVADLAYLKLNNDIGLQPAEVVSELTTTRGDYFTWGYPHGILESFGAQTHFASGQKGGLTTLLALRGVEQLEGLFKGQHYPRKDTSILRVTSTLQPGQSGAPIINDQGLVVAIADGGLLGGFKGINWSIPAFKYLDGLPYSDDPIPQDRSVWAALYSKVTPAPVDAGEPQTALTEPTSQALGSLRHVRTIPLSVFEEILIEKGQEDSNIQFIREISETPDHFDQLSFHVYEDPVTGATLGIPAGLEPIWDEEIGLLHAETQSLQVAMSVAILSFQSFTEAKEIGKDYFVSTFHDYIDWETSPNELYVEANDEWKWANGAGFFAGIEKVSGSPVDVNLSVTISENEVLGYAVFGPELVENLPTEDLIAYLMMQMSVMDLSGFAEF</sequence>
<dbReference type="RefSeq" id="WP_316782187.1">
    <property type="nucleotide sequence ID" value="NZ_JASMWN010000032.1"/>
</dbReference>
<reference evidence="3" key="1">
    <citation type="submission" date="2023-05" db="EMBL/GenBank/DDBJ databases">
        <title>Sedimentitalea sp. nov. JM2-8.</title>
        <authorList>
            <person name="Huang J."/>
        </authorList>
    </citation>
    <scope>NUCLEOTIDE SEQUENCE [LARGE SCALE GENOMIC DNA]</scope>
    <source>
        <strain evidence="3">KHS03</strain>
    </source>
</reference>
<dbReference type="GO" id="GO:0006508">
    <property type="term" value="P:proteolysis"/>
    <property type="evidence" value="ECO:0007669"/>
    <property type="project" value="UniProtKB-KW"/>
</dbReference>
<protein>
    <submittedName>
        <fullName evidence="2">Serine protease</fullName>
    </submittedName>
</protein>
<keyword evidence="2" id="KW-0378">Hydrolase</keyword>
<feature type="signal peptide" evidence="1">
    <location>
        <begin position="1"/>
        <end position="22"/>
    </location>
</feature>
<evidence type="ECO:0000256" key="1">
    <source>
        <dbReference type="SAM" id="SignalP"/>
    </source>
</evidence>
<dbReference type="Gene3D" id="2.40.10.10">
    <property type="entry name" value="Trypsin-like serine proteases"/>
    <property type="match status" value="2"/>
</dbReference>
<evidence type="ECO:0000313" key="3">
    <source>
        <dbReference type="Proteomes" id="UP001255416"/>
    </source>
</evidence>
<evidence type="ECO:0000313" key="2">
    <source>
        <dbReference type="EMBL" id="MDU9006832.1"/>
    </source>
</evidence>
<accession>A0ABU3VKV1</accession>
<name>A0ABU3VKV1_9RHOB</name>